<dbReference type="Proteomes" id="UP000515163">
    <property type="component" value="Unplaced"/>
</dbReference>
<sequence length="124" mass="13673">MVCLVSVLYCDKMWSPYDKDKFVGAVIIIVVLVSSPRQTRAAPIKDRTSRDLMQIIKDAGKVFQKAGETALRTLLPKVMNSGLIPGMKPNSQKATQPYGPKIPLNTLNEYSISPVIPNQKVTVT</sequence>
<name>A0A6P8HWX4_ACTTE</name>
<organism evidence="1 2">
    <name type="scientific">Actinia tenebrosa</name>
    <name type="common">Australian red waratah sea anemone</name>
    <dbReference type="NCBI Taxonomy" id="6105"/>
    <lineage>
        <taxon>Eukaryota</taxon>
        <taxon>Metazoa</taxon>
        <taxon>Cnidaria</taxon>
        <taxon>Anthozoa</taxon>
        <taxon>Hexacorallia</taxon>
        <taxon>Actiniaria</taxon>
        <taxon>Actiniidae</taxon>
        <taxon>Actinia</taxon>
    </lineage>
</organism>
<dbReference type="KEGG" id="aten:116296002"/>
<gene>
    <name evidence="2" type="primary">LOC116296002</name>
</gene>
<protein>
    <submittedName>
        <fullName evidence="2">Uncharacterized protein LOC116296002</fullName>
    </submittedName>
</protein>
<dbReference type="OrthoDB" id="5984762at2759"/>
<evidence type="ECO:0000313" key="2">
    <source>
        <dbReference type="RefSeq" id="XP_031559826.1"/>
    </source>
</evidence>
<reference evidence="2" key="1">
    <citation type="submission" date="2025-08" db="UniProtKB">
        <authorList>
            <consortium name="RefSeq"/>
        </authorList>
    </citation>
    <scope>IDENTIFICATION</scope>
    <source>
        <tissue evidence="2">Tentacle</tissue>
    </source>
</reference>
<evidence type="ECO:0000313" key="1">
    <source>
        <dbReference type="Proteomes" id="UP000515163"/>
    </source>
</evidence>
<dbReference type="GeneID" id="116296002"/>
<accession>A0A6P8HWX4</accession>
<dbReference type="RefSeq" id="XP_031559826.1">
    <property type="nucleotide sequence ID" value="XM_031703966.1"/>
</dbReference>
<dbReference type="InParanoid" id="A0A6P8HWX4"/>
<dbReference type="AlphaFoldDB" id="A0A6P8HWX4"/>
<keyword evidence="1" id="KW-1185">Reference proteome</keyword>
<proteinExistence type="predicted"/>